<dbReference type="GO" id="GO:0016746">
    <property type="term" value="F:acyltransferase activity"/>
    <property type="evidence" value="ECO:0007669"/>
    <property type="project" value="UniProtKB-KW"/>
</dbReference>
<dbReference type="PATRIC" id="fig|1121451.3.peg.1229"/>
<evidence type="ECO:0000256" key="5">
    <source>
        <dbReference type="PIRSR" id="PIRSR620019-2"/>
    </source>
</evidence>
<dbReference type="PANTHER" id="PTHR43300:SF7">
    <property type="entry name" value="UDP-N-ACETYLBACILLOSAMINE N-ACETYLTRANSFERASE"/>
    <property type="match status" value="1"/>
</dbReference>
<protein>
    <submittedName>
        <fullName evidence="7">Transferase hexapeptide repeat containing protein</fullName>
    </submittedName>
</protein>
<dbReference type="InterPro" id="IPR041561">
    <property type="entry name" value="PglD_N"/>
</dbReference>
<gene>
    <name evidence="7" type="ORF">DESAM_20959</name>
</gene>
<accession>L0RCE3</accession>
<dbReference type="KEGG" id="dhy:DESAM_20959"/>
<keyword evidence="8" id="KW-1185">Reference proteome</keyword>
<evidence type="ECO:0000256" key="3">
    <source>
        <dbReference type="ARBA" id="ARBA00022737"/>
    </source>
</evidence>
<evidence type="ECO:0000313" key="7">
    <source>
        <dbReference type="EMBL" id="CCO23246.1"/>
    </source>
</evidence>
<feature type="binding site" evidence="5">
    <location>
        <position position="69"/>
    </location>
    <ligand>
        <name>substrate</name>
    </ligand>
</feature>
<dbReference type="InterPro" id="IPR050179">
    <property type="entry name" value="Trans_hexapeptide_repeat"/>
</dbReference>
<evidence type="ECO:0000256" key="4">
    <source>
        <dbReference type="ARBA" id="ARBA00023315"/>
    </source>
</evidence>
<dbReference type="InterPro" id="IPR020019">
    <property type="entry name" value="AcTrfase_PglD-like"/>
</dbReference>
<dbReference type="SUPFAM" id="SSF51161">
    <property type="entry name" value="Trimeric LpxA-like enzymes"/>
    <property type="match status" value="1"/>
</dbReference>
<name>L0RCE3_9BACT</name>
<dbReference type="NCBIfam" id="TIGR03570">
    <property type="entry name" value="NeuD_NnaD"/>
    <property type="match status" value="1"/>
</dbReference>
<dbReference type="AlphaFoldDB" id="L0RCE3"/>
<dbReference type="PROSITE" id="PS00101">
    <property type="entry name" value="HEXAPEP_TRANSFERASES"/>
    <property type="match status" value="1"/>
</dbReference>
<dbReference type="Gene3D" id="3.40.50.20">
    <property type="match status" value="1"/>
</dbReference>
<feature type="binding site" evidence="5">
    <location>
        <position position="166"/>
    </location>
    <ligand>
        <name>acetyl-CoA</name>
        <dbReference type="ChEBI" id="CHEBI:57288"/>
    </ligand>
</feature>
<keyword evidence="4" id="KW-0012">Acyltransferase</keyword>
<dbReference type="PANTHER" id="PTHR43300">
    <property type="entry name" value="ACETYLTRANSFERASE"/>
    <property type="match status" value="1"/>
</dbReference>
<dbReference type="Gene3D" id="2.160.10.10">
    <property type="entry name" value="Hexapeptide repeat proteins"/>
    <property type="match status" value="1"/>
</dbReference>
<dbReference type="Proteomes" id="UP000010808">
    <property type="component" value="Chromosome"/>
</dbReference>
<evidence type="ECO:0000256" key="2">
    <source>
        <dbReference type="ARBA" id="ARBA00022679"/>
    </source>
</evidence>
<dbReference type="EMBL" id="FO203522">
    <property type="protein sequence ID" value="CCO23246.1"/>
    <property type="molecule type" value="Genomic_DNA"/>
</dbReference>
<reference evidence="7 8" key="1">
    <citation type="submission" date="2012-10" db="EMBL/GenBank/DDBJ databases">
        <authorList>
            <person name="Genoscope - CEA"/>
        </authorList>
    </citation>
    <scope>NUCLEOTIDE SEQUENCE [LARGE SCALE GENOMIC DNA]</scope>
    <source>
        <strain evidence="8">AM13 / DSM 14728</strain>
    </source>
</reference>
<dbReference type="CDD" id="cd03360">
    <property type="entry name" value="LbH_AT_putative"/>
    <property type="match status" value="1"/>
</dbReference>
<feature type="binding site" evidence="5">
    <location>
        <position position="145"/>
    </location>
    <ligand>
        <name>acetyl-CoA</name>
        <dbReference type="ChEBI" id="CHEBI:57288"/>
    </ligand>
</feature>
<dbReference type="STRING" id="1121451.DESAM_20959"/>
<evidence type="ECO:0000259" key="6">
    <source>
        <dbReference type="Pfam" id="PF17836"/>
    </source>
</evidence>
<evidence type="ECO:0000313" key="8">
    <source>
        <dbReference type="Proteomes" id="UP000010808"/>
    </source>
</evidence>
<organism evidence="7 8">
    <name type="scientific">Maridesulfovibrio hydrothermalis AM13 = DSM 14728</name>
    <dbReference type="NCBI Taxonomy" id="1121451"/>
    <lineage>
        <taxon>Bacteria</taxon>
        <taxon>Pseudomonadati</taxon>
        <taxon>Thermodesulfobacteriota</taxon>
        <taxon>Desulfovibrionia</taxon>
        <taxon>Desulfovibrionales</taxon>
        <taxon>Desulfovibrionaceae</taxon>
        <taxon>Maridesulfovibrio</taxon>
    </lineage>
</organism>
<dbReference type="Pfam" id="PF00132">
    <property type="entry name" value="Hexapep"/>
    <property type="match status" value="1"/>
</dbReference>
<dbReference type="InterPro" id="IPR011004">
    <property type="entry name" value="Trimer_LpxA-like_sf"/>
</dbReference>
<dbReference type="Pfam" id="PF17836">
    <property type="entry name" value="PglD_N"/>
    <property type="match status" value="1"/>
</dbReference>
<sequence length="211" mass="21722">MMKKIIIMGAGGHGQVVADALLLMKGATPVAFLDDNPEITGKKILGIPVIGGYSALNTIEHDGIVLALGNNGLRKRIFNELTAAGETLFTVIHPSAIIAPSVKMGNGCMILAGAIINTGAEIKDNTIINTNSTVEHHNIIGPHSHIAPGATLGGKVIVGEESMIGIGATVLPRVKIGNKAMLGAGSTANRRIADGVTAAGMPARKLKFQNN</sequence>
<proteinExistence type="inferred from homology"/>
<evidence type="ECO:0000256" key="1">
    <source>
        <dbReference type="ARBA" id="ARBA00007274"/>
    </source>
</evidence>
<comment type="similarity">
    <text evidence="1">Belongs to the transferase hexapeptide repeat family.</text>
</comment>
<dbReference type="RefSeq" id="WP_015335851.1">
    <property type="nucleotide sequence ID" value="NC_020055.1"/>
</dbReference>
<keyword evidence="3" id="KW-0677">Repeat</keyword>
<keyword evidence="2 7" id="KW-0808">Transferase</keyword>
<dbReference type="eggNOG" id="COG0110">
    <property type="taxonomic scope" value="Bacteria"/>
</dbReference>
<dbReference type="InterPro" id="IPR001451">
    <property type="entry name" value="Hexapep"/>
</dbReference>
<dbReference type="HOGENOM" id="CLU_081811_0_1_7"/>
<feature type="domain" description="PglD N-terminal" evidence="6">
    <location>
        <begin position="4"/>
        <end position="81"/>
    </location>
</feature>
<dbReference type="InterPro" id="IPR018357">
    <property type="entry name" value="Hexapep_transf_CS"/>
</dbReference>